<comment type="caution">
    <text evidence="2">The sequence shown here is derived from an EMBL/GenBank/DDBJ whole genome shotgun (WGS) entry which is preliminary data.</text>
</comment>
<dbReference type="EMBL" id="JXRR01000022">
    <property type="protein sequence ID" value="KIL43251.1"/>
    <property type="molecule type" value="Genomic_DNA"/>
</dbReference>
<dbReference type="AlphaFoldDB" id="A0A0C2VFD7"/>
<gene>
    <name evidence="2" type="ORF">KR50_36540</name>
</gene>
<proteinExistence type="predicted"/>
<protein>
    <submittedName>
        <fullName evidence="2">Uncharacterized protein</fullName>
    </submittedName>
</protein>
<reference evidence="2 3" key="1">
    <citation type="submission" date="2015-01" db="EMBL/GenBank/DDBJ databases">
        <title>Jeotgalibacillus campisalis genome sequencing.</title>
        <authorList>
            <person name="Goh K.M."/>
            <person name="Chan K.-G."/>
            <person name="Yaakop A.S."/>
            <person name="Ee R."/>
            <person name="Gan H.M."/>
            <person name="Chan C.S."/>
        </authorList>
    </citation>
    <scope>NUCLEOTIDE SEQUENCE [LARGE SCALE GENOMIC DNA]</scope>
    <source>
        <strain evidence="2 3">SF-57</strain>
    </source>
</reference>
<dbReference type="PATRIC" id="fig|220754.4.peg.3664"/>
<organism evidence="2 3">
    <name type="scientific">Jeotgalibacillus campisalis</name>
    <dbReference type="NCBI Taxonomy" id="220754"/>
    <lineage>
        <taxon>Bacteria</taxon>
        <taxon>Bacillati</taxon>
        <taxon>Bacillota</taxon>
        <taxon>Bacilli</taxon>
        <taxon>Bacillales</taxon>
        <taxon>Caryophanaceae</taxon>
        <taxon>Jeotgalibacillus</taxon>
    </lineage>
</organism>
<feature type="transmembrane region" description="Helical" evidence="1">
    <location>
        <begin position="40"/>
        <end position="62"/>
    </location>
</feature>
<keyword evidence="3" id="KW-1185">Reference proteome</keyword>
<name>A0A0C2VFD7_9BACL</name>
<sequence length="69" mass="7602">MSVSFVANMLSSRSDSLSILEHATIITLFDSEAMIQEGNYGVQLFMLGGIAATLYLMGVMVFRRKDLPL</sequence>
<evidence type="ECO:0000256" key="1">
    <source>
        <dbReference type="SAM" id="Phobius"/>
    </source>
</evidence>
<keyword evidence="1" id="KW-0812">Transmembrane</keyword>
<evidence type="ECO:0000313" key="2">
    <source>
        <dbReference type="EMBL" id="KIL43251.1"/>
    </source>
</evidence>
<evidence type="ECO:0000313" key="3">
    <source>
        <dbReference type="Proteomes" id="UP000031972"/>
    </source>
</evidence>
<keyword evidence="1" id="KW-0472">Membrane</keyword>
<accession>A0A0C2VFD7</accession>
<keyword evidence="1" id="KW-1133">Transmembrane helix</keyword>
<dbReference type="Proteomes" id="UP000031972">
    <property type="component" value="Unassembled WGS sequence"/>
</dbReference>